<dbReference type="Proteomes" id="UP000003639">
    <property type="component" value="Unassembled WGS sequence"/>
</dbReference>
<comment type="caution">
    <text evidence="2">The sequence shown here is derived from an EMBL/GenBank/DDBJ whole genome shotgun (WGS) entry which is preliminary data.</text>
</comment>
<keyword evidence="3" id="KW-1185">Reference proteome</keyword>
<feature type="region of interest" description="Disordered" evidence="1">
    <location>
        <begin position="82"/>
        <end position="104"/>
    </location>
</feature>
<sequence length="104" mass="11487">MPVFRTAIFLIFLIAEKQEQIWPERGGKRGRKTEKRNAEFFDEKNKKYLKNMLDKSRVSGIINPALASDARAANEIAGLCKGSTTDSDSVCEGSNPSPAAKTKP</sequence>
<organism evidence="2 3">
    <name type="scientific">Pseudoflavonifractor capillosus ATCC 29799</name>
    <dbReference type="NCBI Taxonomy" id="411467"/>
    <lineage>
        <taxon>Bacteria</taxon>
        <taxon>Bacillati</taxon>
        <taxon>Bacillota</taxon>
        <taxon>Clostridia</taxon>
        <taxon>Eubacteriales</taxon>
        <taxon>Oscillospiraceae</taxon>
        <taxon>Pseudoflavonifractor</taxon>
    </lineage>
</organism>
<dbReference type="AlphaFoldDB" id="A6NS38"/>
<dbReference type="STRING" id="411467.BACCAP_01017"/>
<reference evidence="2 3" key="1">
    <citation type="submission" date="2007-04" db="EMBL/GenBank/DDBJ databases">
        <authorList>
            <person name="Fulton L."/>
            <person name="Clifton S."/>
            <person name="Fulton B."/>
            <person name="Xu J."/>
            <person name="Minx P."/>
            <person name="Pepin K.H."/>
            <person name="Johnson M."/>
            <person name="Thiruvilangam P."/>
            <person name="Bhonagiri V."/>
            <person name="Nash W.E."/>
            <person name="Mardis E.R."/>
            <person name="Wilson R.K."/>
        </authorList>
    </citation>
    <scope>NUCLEOTIDE SEQUENCE [LARGE SCALE GENOMIC DNA]</scope>
    <source>
        <strain evidence="2 3">ATCC 29799</strain>
    </source>
</reference>
<evidence type="ECO:0000313" key="2">
    <source>
        <dbReference type="EMBL" id="EDN01076.1"/>
    </source>
</evidence>
<evidence type="ECO:0000313" key="3">
    <source>
        <dbReference type="Proteomes" id="UP000003639"/>
    </source>
</evidence>
<accession>A6NS38</accession>
<protein>
    <submittedName>
        <fullName evidence="2">Uncharacterized protein</fullName>
    </submittedName>
</protein>
<proteinExistence type="predicted"/>
<name>A6NS38_9FIRM</name>
<gene>
    <name evidence="2" type="ORF">BACCAP_01017</name>
</gene>
<feature type="compositionally biased region" description="Polar residues" evidence="1">
    <location>
        <begin position="82"/>
        <end position="97"/>
    </location>
</feature>
<reference evidence="2 3" key="2">
    <citation type="submission" date="2007-06" db="EMBL/GenBank/DDBJ databases">
        <title>Draft genome sequence of Pseudoflavonifractor capillosus ATCC 29799.</title>
        <authorList>
            <person name="Sudarsanam P."/>
            <person name="Ley R."/>
            <person name="Guruge J."/>
            <person name="Turnbaugh P.J."/>
            <person name="Mahowald M."/>
            <person name="Liep D."/>
            <person name="Gordon J."/>
        </authorList>
    </citation>
    <scope>NUCLEOTIDE SEQUENCE [LARGE SCALE GENOMIC DNA]</scope>
    <source>
        <strain evidence="2 3">ATCC 29799</strain>
    </source>
</reference>
<dbReference type="EMBL" id="AAXG02000007">
    <property type="protein sequence ID" value="EDN01076.1"/>
    <property type="molecule type" value="Genomic_DNA"/>
</dbReference>
<evidence type="ECO:0000256" key="1">
    <source>
        <dbReference type="SAM" id="MobiDB-lite"/>
    </source>
</evidence>